<proteinExistence type="predicted"/>
<comment type="caution">
    <text evidence="1">The sequence shown here is derived from an EMBL/GenBank/DDBJ whole genome shotgun (WGS) entry which is preliminary data.</text>
</comment>
<accession>A0A2U1MI21</accession>
<organism evidence="1 2">
    <name type="scientific">Artemisia annua</name>
    <name type="common">Sweet wormwood</name>
    <dbReference type="NCBI Taxonomy" id="35608"/>
    <lineage>
        <taxon>Eukaryota</taxon>
        <taxon>Viridiplantae</taxon>
        <taxon>Streptophyta</taxon>
        <taxon>Embryophyta</taxon>
        <taxon>Tracheophyta</taxon>
        <taxon>Spermatophyta</taxon>
        <taxon>Magnoliopsida</taxon>
        <taxon>eudicotyledons</taxon>
        <taxon>Gunneridae</taxon>
        <taxon>Pentapetalae</taxon>
        <taxon>asterids</taxon>
        <taxon>campanulids</taxon>
        <taxon>Asterales</taxon>
        <taxon>Asteraceae</taxon>
        <taxon>Asteroideae</taxon>
        <taxon>Anthemideae</taxon>
        <taxon>Artemisiinae</taxon>
        <taxon>Artemisia</taxon>
    </lineage>
</organism>
<dbReference type="Proteomes" id="UP000245207">
    <property type="component" value="Unassembled WGS sequence"/>
</dbReference>
<dbReference type="EMBL" id="PKPP01005226">
    <property type="protein sequence ID" value="PWA60921.1"/>
    <property type="molecule type" value="Genomic_DNA"/>
</dbReference>
<evidence type="ECO:0000313" key="1">
    <source>
        <dbReference type="EMBL" id="PWA60921.1"/>
    </source>
</evidence>
<protein>
    <submittedName>
        <fullName evidence="1">Insulinase (Peptidase family M16) protein</fullName>
    </submittedName>
</protein>
<name>A0A2U1MI21_ARTAN</name>
<sequence length="185" mass="21634">MACCVVFGFIDKPGKQWRKFLDSNQNIGFVFHSFILEFLLCDDFWVYQSYIGATSTVTQKKYLKCELQVSGKVHNIRRFLQLVTYGRRIPFPELFSRIEAVDTATIKHNVFAPFADKPGKQWRKFLDSNQNIGCELQVSGKVHNIRRFLQLVTYGRRIPFPELFSRIEAVDTATIKHVANRFRFD</sequence>
<evidence type="ECO:0000313" key="2">
    <source>
        <dbReference type="Proteomes" id="UP000245207"/>
    </source>
</evidence>
<reference evidence="1 2" key="1">
    <citation type="journal article" date="2018" name="Mol. Plant">
        <title>The genome of Artemisia annua provides insight into the evolution of Asteraceae family and artemisinin biosynthesis.</title>
        <authorList>
            <person name="Shen Q."/>
            <person name="Zhang L."/>
            <person name="Liao Z."/>
            <person name="Wang S."/>
            <person name="Yan T."/>
            <person name="Shi P."/>
            <person name="Liu M."/>
            <person name="Fu X."/>
            <person name="Pan Q."/>
            <person name="Wang Y."/>
            <person name="Lv Z."/>
            <person name="Lu X."/>
            <person name="Zhang F."/>
            <person name="Jiang W."/>
            <person name="Ma Y."/>
            <person name="Chen M."/>
            <person name="Hao X."/>
            <person name="Li L."/>
            <person name="Tang Y."/>
            <person name="Lv G."/>
            <person name="Zhou Y."/>
            <person name="Sun X."/>
            <person name="Brodelius P.E."/>
            <person name="Rose J.K.C."/>
            <person name="Tang K."/>
        </authorList>
    </citation>
    <scope>NUCLEOTIDE SEQUENCE [LARGE SCALE GENOMIC DNA]</scope>
    <source>
        <strain evidence="2">cv. Huhao1</strain>
        <tissue evidence="1">Leaf</tissue>
    </source>
</reference>
<keyword evidence="2" id="KW-1185">Reference proteome</keyword>
<dbReference type="AlphaFoldDB" id="A0A2U1MI21"/>
<gene>
    <name evidence="1" type="ORF">CTI12_AA378060</name>
</gene>
<dbReference type="OrthoDB" id="10251424at2759"/>
<dbReference type="STRING" id="35608.A0A2U1MI21"/>